<accession>A0A645F6F8</accession>
<organism evidence="3">
    <name type="scientific">bioreactor metagenome</name>
    <dbReference type="NCBI Taxonomy" id="1076179"/>
    <lineage>
        <taxon>unclassified sequences</taxon>
        <taxon>metagenomes</taxon>
        <taxon>ecological metagenomes</taxon>
    </lineage>
</organism>
<dbReference type="EMBL" id="VSSQ01055976">
    <property type="protein sequence ID" value="MPN09851.1"/>
    <property type="molecule type" value="Genomic_DNA"/>
</dbReference>
<reference evidence="3" key="1">
    <citation type="submission" date="2019-08" db="EMBL/GenBank/DDBJ databases">
        <authorList>
            <person name="Kucharzyk K."/>
            <person name="Murdoch R.W."/>
            <person name="Higgins S."/>
            <person name="Loffler F."/>
        </authorList>
    </citation>
    <scope>NUCLEOTIDE SEQUENCE</scope>
</reference>
<dbReference type="InterPro" id="IPR029063">
    <property type="entry name" value="SAM-dependent_MTases_sf"/>
</dbReference>
<comment type="caution">
    <text evidence="3">The sequence shown here is derived from an EMBL/GenBank/DDBJ whole genome shotgun (WGS) entry which is preliminary data.</text>
</comment>
<protein>
    <recommendedName>
        <fullName evidence="4">DNA (cytosine-5-)-methyltransferase</fullName>
    </recommendedName>
</protein>
<dbReference type="AlphaFoldDB" id="A0A645F6F8"/>
<name>A0A645F6F8_9ZZZZ</name>
<proteinExistence type="predicted"/>
<gene>
    <name evidence="3" type="ORF">SDC9_157144</name>
</gene>
<dbReference type="InterPro" id="IPR001525">
    <property type="entry name" value="C5_MeTfrase"/>
</dbReference>
<dbReference type="Gene3D" id="3.90.120.10">
    <property type="entry name" value="DNA Methylase, subunit A, domain 2"/>
    <property type="match status" value="1"/>
</dbReference>
<dbReference type="Pfam" id="PF00145">
    <property type="entry name" value="DNA_methylase"/>
    <property type="match status" value="1"/>
</dbReference>
<dbReference type="GO" id="GO:0032259">
    <property type="term" value="P:methylation"/>
    <property type="evidence" value="ECO:0007669"/>
    <property type="project" value="UniProtKB-KW"/>
</dbReference>
<evidence type="ECO:0000256" key="2">
    <source>
        <dbReference type="ARBA" id="ARBA00022679"/>
    </source>
</evidence>
<evidence type="ECO:0008006" key="4">
    <source>
        <dbReference type="Google" id="ProtNLM"/>
    </source>
</evidence>
<evidence type="ECO:0000313" key="3">
    <source>
        <dbReference type="EMBL" id="MPN09851.1"/>
    </source>
</evidence>
<keyword evidence="2" id="KW-0808">Transferase</keyword>
<evidence type="ECO:0000256" key="1">
    <source>
        <dbReference type="ARBA" id="ARBA00022603"/>
    </source>
</evidence>
<keyword evidence="1" id="KW-0489">Methyltransferase</keyword>
<dbReference type="GO" id="GO:0008168">
    <property type="term" value="F:methyltransferase activity"/>
    <property type="evidence" value="ECO:0007669"/>
    <property type="project" value="UniProtKB-KW"/>
</dbReference>
<sequence length="163" mass="17376">MAAPLNTVTAQGATAGLVTSHMVKLRNNQFGQSHEEPFPTLTAGGGHAGEVRAFLVKYYSEGGQDASCADPMHTIPTKDRMGLVMVHGEPYAIVDIGLRMLTPRELYRAQGFPESYIIDRGAAGEAITKTAQVRMCGNSVCPPLSRAIVAANYSEAGQLRKVA</sequence>
<dbReference type="SUPFAM" id="SSF53335">
    <property type="entry name" value="S-adenosyl-L-methionine-dependent methyltransferases"/>
    <property type="match status" value="1"/>
</dbReference>